<dbReference type="GO" id="GO:0044027">
    <property type="term" value="P:negative regulation of gene expression via chromosomal CpG island methylation"/>
    <property type="evidence" value="ECO:0007669"/>
    <property type="project" value="TreeGrafter"/>
</dbReference>
<gene>
    <name evidence="8" type="ORF">CYFUS_006619</name>
</gene>
<evidence type="ECO:0000256" key="1">
    <source>
        <dbReference type="ARBA" id="ARBA00011975"/>
    </source>
</evidence>
<protein>
    <recommendedName>
        <fullName evidence="1">DNA (cytosine-5-)-methyltransferase</fullName>
        <ecNumber evidence="1">2.1.1.37</ecNumber>
    </recommendedName>
</protein>
<dbReference type="KEGG" id="cfus:CYFUS_006619"/>
<keyword evidence="2 7" id="KW-0489">Methyltransferase</keyword>
<organism evidence="8 9">
    <name type="scientific">Cystobacter fuscus</name>
    <dbReference type="NCBI Taxonomy" id="43"/>
    <lineage>
        <taxon>Bacteria</taxon>
        <taxon>Pseudomonadati</taxon>
        <taxon>Myxococcota</taxon>
        <taxon>Myxococcia</taxon>
        <taxon>Myxococcales</taxon>
        <taxon>Cystobacterineae</taxon>
        <taxon>Archangiaceae</taxon>
        <taxon>Cystobacter</taxon>
    </lineage>
</organism>
<evidence type="ECO:0000256" key="7">
    <source>
        <dbReference type="PROSITE-ProRule" id="PRU01016"/>
    </source>
</evidence>
<dbReference type="InterPro" id="IPR050390">
    <property type="entry name" value="C5-Methyltransferase"/>
</dbReference>
<dbReference type="EC" id="2.1.1.37" evidence="1"/>
<evidence type="ECO:0000256" key="5">
    <source>
        <dbReference type="ARBA" id="ARBA00022747"/>
    </source>
</evidence>
<dbReference type="GO" id="GO:0009307">
    <property type="term" value="P:DNA restriction-modification system"/>
    <property type="evidence" value="ECO:0007669"/>
    <property type="project" value="UniProtKB-KW"/>
</dbReference>
<evidence type="ECO:0000256" key="2">
    <source>
        <dbReference type="ARBA" id="ARBA00022603"/>
    </source>
</evidence>
<dbReference type="SUPFAM" id="SSF53335">
    <property type="entry name" value="S-adenosyl-L-methionine-dependent methyltransferases"/>
    <property type="match status" value="1"/>
</dbReference>
<keyword evidence="3 7" id="KW-0808">Transferase</keyword>
<evidence type="ECO:0000256" key="3">
    <source>
        <dbReference type="ARBA" id="ARBA00022679"/>
    </source>
</evidence>
<dbReference type="GO" id="GO:0003886">
    <property type="term" value="F:DNA (cytosine-5-)-methyltransferase activity"/>
    <property type="evidence" value="ECO:0007669"/>
    <property type="project" value="UniProtKB-EC"/>
</dbReference>
<dbReference type="GO" id="GO:0003677">
    <property type="term" value="F:DNA binding"/>
    <property type="evidence" value="ECO:0007669"/>
    <property type="project" value="TreeGrafter"/>
</dbReference>
<dbReference type="AlphaFoldDB" id="A0A250JCB2"/>
<sequence length="549" mass="59517">MLKGPLKGRRRYRPAGAPIIVDLFAGGGGASTGIEAALGRAVDVAVNHDELALRVHGVNHPRTVHHVASLWEVEPRVATAGRPVALLWASPDCTHFSIAKGARPREQRIRALAWVVRDWAREVEPEVIMLENVREFLDWGPLYPDDWPEEELRGTPIPERKGETFRQFVGNLEVLGYRVGWRLLDASHFGAPTRRVRLFLVARRDGQPISWPEATHGPGKLPFRTAAECIDWSLPCPSIFERKRPLAEKTLWRIAEGLRRFVLENPRPFVVGCGGRAGQTPPTASDAPLGTITKKNDRALVTPTIIPIDQQGSRGSGAAADEPLSTVVTKSRHALVAPTLIQTGYGERRGQAARVPGLHVPLGTVVATGQKHALVAPFLAKHYGGVVGHGVTQPIGTITATDHHSLAAATLVKLRGTCTGSDLEEPMPTLTAGGNHVAEVRAFLTTYYGEGSAGQRLDTPLRTITAKARLGLVTVEGHDYQISDIGMRMLEPHELLRAQFGRFAEHYDLSACTTKADAVRLIGNSVCPEVAEALVSANLGERVPAREAA</sequence>
<name>A0A250JCB2_9BACT</name>
<dbReference type="PANTHER" id="PTHR10629:SF52">
    <property type="entry name" value="DNA (CYTOSINE-5)-METHYLTRANSFERASE 1"/>
    <property type="match status" value="1"/>
</dbReference>
<dbReference type="Gene3D" id="3.40.50.150">
    <property type="entry name" value="Vaccinia Virus protein VP39"/>
    <property type="match status" value="1"/>
</dbReference>
<evidence type="ECO:0000313" key="9">
    <source>
        <dbReference type="Proteomes" id="UP000217257"/>
    </source>
</evidence>
<evidence type="ECO:0000256" key="4">
    <source>
        <dbReference type="ARBA" id="ARBA00022691"/>
    </source>
</evidence>
<comment type="similarity">
    <text evidence="7">Belongs to the class I-like SAM-binding methyltransferase superfamily. C5-methyltransferase family.</text>
</comment>
<dbReference type="GO" id="GO:0032259">
    <property type="term" value="P:methylation"/>
    <property type="evidence" value="ECO:0007669"/>
    <property type="project" value="UniProtKB-KW"/>
</dbReference>
<accession>A0A250JCB2</accession>
<dbReference type="Proteomes" id="UP000217257">
    <property type="component" value="Chromosome"/>
</dbReference>
<proteinExistence type="inferred from homology"/>
<dbReference type="PRINTS" id="PR00105">
    <property type="entry name" value="C5METTRFRASE"/>
</dbReference>
<evidence type="ECO:0000256" key="6">
    <source>
        <dbReference type="ARBA" id="ARBA00047422"/>
    </source>
</evidence>
<keyword evidence="4 7" id="KW-0949">S-adenosyl-L-methionine</keyword>
<dbReference type="EMBL" id="CP022098">
    <property type="protein sequence ID" value="ATB41157.1"/>
    <property type="molecule type" value="Genomic_DNA"/>
</dbReference>
<feature type="active site" evidence="7">
    <location>
        <position position="93"/>
    </location>
</feature>
<evidence type="ECO:0000313" key="8">
    <source>
        <dbReference type="EMBL" id="ATB41157.1"/>
    </source>
</evidence>
<reference evidence="8 9" key="1">
    <citation type="submission" date="2017-06" db="EMBL/GenBank/DDBJ databases">
        <title>Sequencing and comparative analysis of myxobacterial genomes.</title>
        <authorList>
            <person name="Rupp O."/>
            <person name="Goesmann A."/>
            <person name="Sogaard-Andersen L."/>
        </authorList>
    </citation>
    <scope>NUCLEOTIDE SEQUENCE [LARGE SCALE GENOMIC DNA]</scope>
    <source>
        <strain evidence="8 9">DSM 52655</strain>
    </source>
</reference>
<keyword evidence="5" id="KW-0680">Restriction system</keyword>
<dbReference type="Pfam" id="PF00145">
    <property type="entry name" value="DNA_methylase"/>
    <property type="match status" value="2"/>
</dbReference>
<dbReference type="InterPro" id="IPR029063">
    <property type="entry name" value="SAM-dependent_MTases_sf"/>
</dbReference>
<dbReference type="PROSITE" id="PS51679">
    <property type="entry name" value="SAM_MT_C5"/>
    <property type="match status" value="1"/>
</dbReference>
<dbReference type="InterPro" id="IPR001525">
    <property type="entry name" value="C5_MeTfrase"/>
</dbReference>
<dbReference type="PANTHER" id="PTHR10629">
    <property type="entry name" value="CYTOSINE-SPECIFIC METHYLTRANSFERASE"/>
    <property type="match status" value="1"/>
</dbReference>
<dbReference type="REBASE" id="217363">
    <property type="entry name" value="M.Cfu52655ORF6619P"/>
</dbReference>
<comment type="catalytic activity">
    <reaction evidence="6">
        <text>a 2'-deoxycytidine in DNA + S-adenosyl-L-methionine = a 5-methyl-2'-deoxycytidine in DNA + S-adenosyl-L-homocysteine + H(+)</text>
        <dbReference type="Rhea" id="RHEA:13681"/>
        <dbReference type="Rhea" id="RHEA-COMP:11369"/>
        <dbReference type="Rhea" id="RHEA-COMP:11370"/>
        <dbReference type="ChEBI" id="CHEBI:15378"/>
        <dbReference type="ChEBI" id="CHEBI:57856"/>
        <dbReference type="ChEBI" id="CHEBI:59789"/>
        <dbReference type="ChEBI" id="CHEBI:85452"/>
        <dbReference type="ChEBI" id="CHEBI:85454"/>
        <dbReference type="EC" id="2.1.1.37"/>
    </reaction>
</comment>